<keyword evidence="11" id="KW-1185">Reference proteome</keyword>
<keyword evidence="3" id="KW-0805">Transcription regulation</keyword>
<keyword evidence="5" id="KW-0804">Transcription</keyword>
<dbReference type="InterPro" id="IPR011006">
    <property type="entry name" value="CheY-like_superfamily"/>
</dbReference>
<dbReference type="CDD" id="cd00383">
    <property type="entry name" value="trans_reg_C"/>
    <property type="match status" value="1"/>
</dbReference>
<dbReference type="InterPro" id="IPR001789">
    <property type="entry name" value="Sig_transdc_resp-reg_receiver"/>
</dbReference>
<dbReference type="PROSITE" id="PS50110">
    <property type="entry name" value="RESPONSE_REGULATORY"/>
    <property type="match status" value="1"/>
</dbReference>
<evidence type="ECO:0000256" key="1">
    <source>
        <dbReference type="ARBA" id="ARBA00022553"/>
    </source>
</evidence>
<dbReference type="Pfam" id="PF00072">
    <property type="entry name" value="Response_reg"/>
    <property type="match status" value="1"/>
</dbReference>
<dbReference type="InterPro" id="IPR016032">
    <property type="entry name" value="Sig_transdc_resp-reg_C-effctor"/>
</dbReference>
<evidence type="ECO:0000256" key="7">
    <source>
        <dbReference type="PROSITE-ProRule" id="PRU01091"/>
    </source>
</evidence>
<evidence type="ECO:0000313" key="10">
    <source>
        <dbReference type="EMBL" id="MFB5265477.1"/>
    </source>
</evidence>
<protein>
    <submittedName>
        <fullName evidence="10">Response regulator transcription factor</fullName>
    </submittedName>
</protein>
<dbReference type="Gene3D" id="3.40.50.2300">
    <property type="match status" value="1"/>
</dbReference>
<dbReference type="RefSeq" id="WP_375352817.1">
    <property type="nucleotide sequence ID" value="NZ_JBHHMI010000001.1"/>
</dbReference>
<gene>
    <name evidence="10" type="ORF">ACE41H_01550</name>
</gene>
<evidence type="ECO:0000313" key="11">
    <source>
        <dbReference type="Proteomes" id="UP001580346"/>
    </source>
</evidence>
<dbReference type="Pfam" id="PF00486">
    <property type="entry name" value="Trans_reg_C"/>
    <property type="match status" value="1"/>
</dbReference>
<dbReference type="Proteomes" id="UP001580346">
    <property type="component" value="Unassembled WGS sequence"/>
</dbReference>
<evidence type="ECO:0000256" key="3">
    <source>
        <dbReference type="ARBA" id="ARBA00023015"/>
    </source>
</evidence>
<dbReference type="PROSITE" id="PS51755">
    <property type="entry name" value="OMPR_PHOB"/>
    <property type="match status" value="1"/>
</dbReference>
<comment type="caution">
    <text evidence="10">The sequence shown here is derived from an EMBL/GenBank/DDBJ whole genome shotgun (WGS) entry which is preliminary data.</text>
</comment>
<keyword evidence="4 7" id="KW-0238">DNA-binding</keyword>
<dbReference type="Gene3D" id="1.10.10.10">
    <property type="entry name" value="Winged helix-like DNA-binding domain superfamily/Winged helix DNA-binding domain"/>
    <property type="match status" value="1"/>
</dbReference>
<dbReference type="PANTHER" id="PTHR48111:SF1">
    <property type="entry name" value="TWO-COMPONENT RESPONSE REGULATOR ORR33"/>
    <property type="match status" value="1"/>
</dbReference>
<dbReference type="EMBL" id="JBHHMI010000001">
    <property type="protein sequence ID" value="MFB5265477.1"/>
    <property type="molecule type" value="Genomic_DNA"/>
</dbReference>
<evidence type="ECO:0000259" key="9">
    <source>
        <dbReference type="PROSITE" id="PS51755"/>
    </source>
</evidence>
<dbReference type="SMART" id="SM00448">
    <property type="entry name" value="REC"/>
    <property type="match status" value="1"/>
</dbReference>
<evidence type="ECO:0000256" key="4">
    <source>
        <dbReference type="ARBA" id="ARBA00023125"/>
    </source>
</evidence>
<proteinExistence type="predicted"/>
<feature type="domain" description="OmpR/PhoB-type" evidence="9">
    <location>
        <begin position="126"/>
        <end position="224"/>
    </location>
</feature>
<evidence type="ECO:0000259" key="8">
    <source>
        <dbReference type="PROSITE" id="PS50110"/>
    </source>
</evidence>
<name>A0ABV5AMU9_9BACL</name>
<sequence>MEECILLVGGESRECVGEGLRKAGYDVIHLHSALEAADRVENLEFGLLLLDAELPSLETDRLLLGIHDEKRRIPVIMITDSEDADKMVECFDRGAHDVVAAEVPEKVLLARIKNLLFIFRGAVQTNSRIKVADLTIDREVRIVQRGEEQIGLTAKEFDLLWYLALHVNQACSRQRILKHVWRHEFIADTNVVDVYIRHLRVKIDYGQKYKLIRTVRGVGYQLQEPRTDTSGQTT</sequence>
<dbReference type="SUPFAM" id="SSF46894">
    <property type="entry name" value="C-terminal effector domain of the bipartite response regulators"/>
    <property type="match status" value="1"/>
</dbReference>
<dbReference type="PANTHER" id="PTHR48111">
    <property type="entry name" value="REGULATOR OF RPOS"/>
    <property type="match status" value="1"/>
</dbReference>
<dbReference type="InterPro" id="IPR039420">
    <property type="entry name" value="WalR-like"/>
</dbReference>
<keyword evidence="1 6" id="KW-0597">Phosphoprotein</keyword>
<dbReference type="SUPFAM" id="SSF52172">
    <property type="entry name" value="CheY-like"/>
    <property type="match status" value="1"/>
</dbReference>
<dbReference type="SMART" id="SM00862">
    <property type="entry name" value="Trans_reg_C"/>
    <property type="match status" value="1"/>
</dbReference>
<dbReference type="InterPro" id="IPR036388">
    <property type="entry name" value="WH-like_DNA-bd_sf"/>
</dbReference>
<feature type="DNA-binding region" description="OmpR/PhoB-type" evidence="7">
    <location>
        <begin position="126"/>
        <end position="224"/>
    </location>
</feature>
<organism evidence="10 11">
    <name type="scientific">Paenibacillus enshidis</name>
    <dbReference type="NCBI Taxonomy" id="1458439"/>
    <lineage>
        <taxon>Bacteria</taxon>
        <taxon>Bacillati</taxon>
        <taxon>Bacillota</taxon>
        <taxon>Bacilli</taxon>
        <taxon>Bacillales</taxon>
        <taxon>Paenibacillaceae</taxon>
        <taxon>Paenibacillus</taxon>
    </lineage>
</organism>
<feature type="domain" description="Response regulatory" evidence="8">
    <location>
        <begin position="2"/>
        <end position="116"/>
    </location>
</feature>
<evidence type="ECO:0000256" key="5">
    <source>
        <dbReference type="ARBA" id="ARBA00023163"/>
    </source>
</evidence>
<evidence type="ECO:0000256" key="2">
    <source>
        <dbReference type="ARBA" id="ARBA00023012"/>
    </source>
</evidence>
<reference evidence="10 11" key="1">
    <citation type="submission" date="2024-09" db="EMBL/GenBank/DDBJ databases">
        <title>Paenibacillus zeirhizospherea sp. nov., isolated from surface of the maize (Zea mays) roots in a horticulture field, Hungary.</title>
        <authorList>
            <person name="Marton D."/>
            <person name="Farkas M."/>
            <person name="Bedics A."/>
            <person name="Toth E."/>
            <person name="Tancsics A."/>
            <person name="Boka K."/>
            <person name="Maroti G."/>
            <person name="Kriszt B."/>
            <person name="Cserhati M."/>
        </authorList>
    </citation>
    <scope>NUCLEOTIDE SEQUENCE [LARGE SCALE GENOMIC DNA]</scope>
    <source>
        <strain evidence="10 11">KCTC 33519</strain>
    </source>
</reference>
<keyword evidence="2" id="KW-0902">Two-component regulatory system</keyword>
<dbReference type="CDD" id="cd00156">
    <property type="entry name" value="REC"/>
    <property type="match status" value="1"/>
</dbReference>
<feature type="modified residue" description="4-aspartylphosphate" evidence="6">
    <location>
        <position position="51"/>
    </location>
</feature>
<accession>A0ABV5AMU9</accession>
<evidence type="ECO:0000256" key="6">
    <source>
        <dbReference type="PROSITE-ProRule" id="PRU00169"/>
    </source>
</evidence>
<dbReference type="InterPro" id="IPR001867">
    <property type="entry name" value="OmpR/PhoB-type_DNA-bd"/>
</dbReference>